<reference evidence="2" key="1">
    <citation type="journal article" date="2014" name="Appl. Environ. Microbiol.">
        <title>Molecular Epidemiology of Cases of Mycoplasma californicum Infection in Japan.</title>
        <authorList>
            <person name="Hata E."/>
            <person name="Suzuki K."/>
            <person name="Hanyu H."/>
            <person name="Itoh M."/>
            <person name="Higuchi H."/>
            <person name="Kobayashi H."/>
        </authorList>
    </citation>
    <scope>NUCLEOTIDE SEQUENCE</scope>
    <source>
        <strain evidence="2">HAZ160_1</strain>
    </source>
</reference>
<accession>A0AAT9F858</accession>
<feature type="transmembrane region" description="Helical" evidence="1">
    <location>
        <begin position="68"/>
        <end position="92"/>
    </location>
</feature>
<sequence>MSNNPVNVSESISLTWVFSFDNWLNLIIMSLILSPLIYQILLFRTFYKKHKSFHKNQVWIAIIKKEKLKNIITFCLIGFIGVVILAITMLIGELGFKNTHKWQSYRWSILASIVIWFGISLVCGLLLIFSYKKMIINKNIDWETVKNYCYKYNLNFKNKNFQIRWLDNITHQYEPENLKDTNVTWKKDYYFLKTFGKTRLNNRILRYYLAKSHTFFFEQGDEIMMHTHLLYSAVINQIAIEDPEQNIESIIANLRK</sequence>
<evidence type="ECO:0000256" key="1">
    <source>
        <dbReference type="SAM" id="Phobius"/>
    </source>
</evidence>
<reference evidence="2" key="3">
    <citation type="journal article" date="2019" name="Vet. Microbiol.">
        <title>Mutations associated with change of susceptibility to lincosamides and/or macrolides in field and laboratory-derived Mycoplasma californicum strains in Japan, and development of a rapid detection method for these mutations.</title>
        <authorList>
            <person name="Hata E."/>
            <person name="Nagai K."/>
            <person name="Murakami K."/>
        </authorList>
    </citation>
    <scope>NUCLEOTIDE SEQUENCE</scope>
    <source>
        <strain evidence="2">HAZ160_1</strain>
    </source>
</reference>
<name>A0AAT9F858_9BACT</name>
<feature type="transmembrane region" description="Helical" evidence="1">
    <location>
        <begin position="104"/>
        <end position="129"/>
    </location>
</feature>
<proteinExistence type="predicted"/>
<gene>
    <name evidence="2" type="ORF">MCAL160_0395</name>
</gene>
<dbReference type="AlphaFoldDB" id="A0AAT9F858"/>
<keyword evidence="1" id="KW-1133">Transmembrane helix</keyword>
<organism evidence="2">
    <name type="scientific">Mycoplasmopsis californica HAZ160_1</name>
    <dbReference type="NCBI Taxonomy" id="1397850"/>
    <lineage>
        <taxon>Bacteria</taxon>
        <taxon>Bacillati</taxon>
        <taxon>Mycoplasmatota</taxon>
        <taxon>Mycoplasmoidales</taxon>
        <taxon>Metamycoplasmataceae</taxon>
        <taxon>Mycoplasmopsis</taxon>
    </lineage>
</organism>
<reference evidence="2" key="4">
    <citation type="submission" date="2024-06" db="EMBL/GenBank/DDBJ databases">
        <authorList>
            <consortium name="Mycoplasma californicum genome sequencing consortium"/>
            <person name="Hata E."/>
            <person name="Tanaka K."/>
            <person name="Tamamura Y."/>
        </authorList>
    </citation>
    <scope>NUCLEOTIDE SEQUENCE</scope>
    <source>
        <strain evidence="2">HAZ160_1</strain>
    </source>
</reference>
<evidence type="ECO:0000313" key="2">
    <source>
        <dbReference type="EMBL" id="BAP00994.1"/>
    </source>
</evidence>
<evidence type="ECO:0008006" key="3">
    <source>
        <dbReference type="Google" id="ProtNLM"/>
    </source>
</evidence>
<keyword evidence="1" id="KW-0812">Transmembrane</keyword>
<protein>
    <recommendedName>
        <fullName evidence="3">Transmembrane protein</fullName>
    </recommendedName>
</protein>
<keyword evidence="1" id="KW-0472">Membrane</keyword>
<reference evidence="2" key="2">
    <citation type="journal article" date="2014" name="Genome Announc.">
        <title>Complete Genome Sequence of Mycoplasma californicum Strain HAZ160_1 from Bovine Mastitic Milk in Japan.</title>
        <authorList>
            <person name="Hata E."/>
            <person name="Murakami K."/>
        </authorList>
    </citation>
    <scope>NUCLEOTIDE SEQUENCE</scope>
    <source>
        <strain evidence="2">HAZ160_1</strain>
    </source>
</reference>
<dbReference type="EMBL" id="AP013353">
    <property type="protein sequence ID" value="BAP00994.1"/>
    <property type="molecule type" value="Genomic_DNA"/>
</dbReference>
<dbReference type="KEGG" id="mcm:MCAL160_0395"/>
<feature type="transmembrane region" description="Helical" evidence="1">
    <location>
        <begin position="23"/>
        <end position="47"/>
    </location>
</feature>
<dbReference type="RefSeq" id="WP_041103007.1">
    <property type="nucleotide sequence ID" value="NZ_AP013353.1"/>
</dbReference>